<feature type="compositionally biased region" description="Polar residues" evidence="1">
    <location>
        <begin position="19"/>
        <end position="34"/>
    </location>
</feature>
<dbReference type="PANTHER" id="PTHR21310">
    <property type="entry name" value="AMINOGLYCOSIDE PHOSPHOTRANSFERASE-RELATED-RELATED"/>
    <property type="match status" value="1"/>
</dbReference>
<dbReference type="Proteomes" id="UP000799776">
    <property type="component" value="Unassembled WGS sequence"/>
</dbReference>
<gene>
    <name evidence="3" type="ORF">K490DRAFT_58363</name>
</gene>
<dbReference type="Gene3D" id="3.90.1200.10">
    <property type="match status" value="1"/>
</dbReference>
<protein>
    <recommendedName>
        <fullName evidence="2">Aminoglycoside phosphotransferase domain-containing protein</fullName>
    </recommendedName>
</protein>
<reference evidence="3" key="1">
    <citation type="journal article" date="2020" name="Stud. Mycol.">
        <title>101 Dothideomycetes genomes: a test case for predicting lifestyles and emergence of pathogens.</title>
        <authorList>
            <person name="Haridas S."/>
            <person name="Albert R."/>
            <person name="Binder M."/>
            <person name="Bloem J."/>
            <person name="Labutti K."/>
            <person name="Salamov A."/>
            <person name="Andreopoulos B."/>
            <person name="Baker S."/>
            <person name="Barry K."/>
            <person name="Bills G."/>
            <person name="Bluhm B."/>
            <person name="Cannon C."/>
            <person name="Castanera R."/>
            <person name="Culley D."/>
            <person name="Daum C."/>
            <person name="Ezra D."/>
            <person name="Gonzalez J."/>
            <person name="Henrissat B."/>
            <person name="Kuo A."/>
            <person name="Liang C."/>
            <person name="Lipzen A."/>
            <person name="Lutzoni F."/>
            <person name="Magnuson J."/>
            <person name="Mondo S."/>
            <person name="Nolan M."/>
            <person name="Ohm R."/>
            <person name="Pangilinan J."/>
            <person name="Park H.-J."/>
            <person name="Ramirez L."/>
            <person name="Alfaro M."/>
            <person name="Sun H."/>
            <person name="Tritt A."/>
            <person name="Yoshinaga Y."/>
            <person name="Zwiers L.-H."/>
            <person name="Turgeon B."/>
            <person name="Goodwin S."/>
            <person name="Spatafora J."/>
            <person name="Crous P."/>
            <person name="Grigoriev I."/>
        </authorList>
    </citation>
    <scope>NUCLEOTIDE SEQUENCE</scope>
    <source>
        <strain evidence="3">CBS 121410</strain>
    </source>
</reference>
<sequence length="149" mass="17329">MDYVDGITLKEAWPEMTGQEKSNPSTSGTSQTTRAGPFSTEADFNDWLLSDLFLTTPQLFRDEFGQRMRADHRLVFTHGDLALHNIIVQHDRIVALLDWGCAGWYAEHWDFLAAGPQLRDWYEYATVVFPQTYFDEFFLSQLLARYQRP</sequence>
<evidence type="ECO:0000313" key="3">
    <source>
        <dbReference type="EMBL" id="KAF2085723.1"/>
    </source>
</evidence>
<dbReference type="PANTHER" id="PTHR21310:SF58">
    <property type="entry name" value="AMINOGLYCOSIDE PHOSPHOTRANSFERASE DOMAIN-CONTAINING PROTEIN"/>
    <property type="match status" value="1"/>
</dbReference>
<name>A0A9P4LY83_9PEZI</name>
<dbReference type="InterPro" id="IPR002575">
    <property type="entry name" value="Aminoglycoside_PTrfase"/>
</dbReference>
<feature type="domain" description="Aminoglycoside phosphotransferase" evidence="2">
    <location>
        <begin position="47"/>
        <end position="133"/>
    </location>
</feature>
<organism evidence="3 4">
    <name type="scientific">Saccharata proteae CBS 121410</name>
    <dbReference type="NCBI Taxonomy" id="1314787"/>
    <lineage>
        <taxon>Eukaryota</taxon>
        <taxon>Fungi</taxon>
        <taxon>Dikarya</taxon>
        <taxon>Ascomycota</taxon>
        <taxon>Pezizomycotina</taxon>
        <taxon>Dothideomycetes</taxon>
        <taxon>Dothideomycetes incertae sedis</taxon>
        <taxon>Botryosphaeriales</taxon>
        <taxon>Saccharataceae</taxon>
        <taxon>Saccharata</taxon>
    </lineage>
</organism>
<dbReference type="AlphaFoldDB" id="A0A9P4LY83"/>
<dbReference type="Pfam" id="PF01636">
    <property type="entry name" value="APH"/>
    <property type="match status" value="1"/>
</dbReference>
<evidence type="ECO:0000259" key="2">
    <source>
        <dbReference type="Pfam" id="PF01636"/>
    </source>
</evidence>
<proteinExistence type="predicted"/>
<accession>A0A9P4LY83</accession>
<dbReference type="InterPro" id="IPR051678">
    <property type="entry name" value="AGP_Transferase"/>
</dbReference>
<evidence type="ECO:0000256" key="1">
    <source>
        <dbReference type="SAM" id="MobiDB-lite"/>
    </source>
</evidence>
<dbReference type="InterPro" id="IPR011009">
    <property type="entry name" value="Kinase-like_dom_sf"/>
</dbReference>
<comment type="caution">
    <text evidence="3">The sequence shown here is derived from an EMBL/GenBank/DDBJ whole genome shotgun (WGS) entry which is preliminary data.</text>
</comment>
<dbReference type="OrthoDB" id="8300194at2759"/>
<evidence type="ECO:0000313" key="4">
    <source>
        <dbReference type="Proteomes" id="UP000799776"/>
    </source>
</evidence>
<dbReference type="EMBL" id="ML978728">
    <property type="protein sequence ID" value="KAF2085723.1"/>
    <property type="molecule type" value="Genomic_DNA"/>
</dbReference>
<keyword evidence="4" id="KW-1185">Reference proteome</keyword>
<feature type="region of interest" description="Disordered" evidence="1">
    <location>
        <begin position="14"/>
        <end position="35"/>
    </location>
</feature>
<dbReference type="SUPFAM" id="SSF56112">
    <property type="entry name" value="Protein kinase-like (PK-like)"/>
    <property type="match status" value="1"/>
</dbReference>